<evidence type="ECO:0000313" key="2">
    <source>
        <dbReference type="Proteomes" id="UP001066276"/>
    </source>
</evidence>
<keyword evidence="2" id="KW-1185">Reference proteome</keyword>
<reference evidence="1" key="1">
    <citation type="journal article" date="2022" name="bioRxiv">
        <title>Sequencing and chromosome-scale assembly of the giantPleurodeles waltlgenome.</title>
        <authorList>
            <person name="Brown T."/>
            <person name="Elewa A."/>
            <person name="Iarovenko S."/>
            <person name="Subramanian E."/>
            <person name="Araus A.J."/>
            <person name="Petzold A."/>
            <person name="Susuki M."/>
            <person name="Suzuki K.-i.T."/>
            <person name="Hayashi T."/>
            <person name="Toyoda A."/>
            <person name="Oliveira C."/>
            <person name="Osipova E."/>
            <person name="Leigh N.D."/>
            <person name="Simon A."/>
            <person name="Yun M.H."/>
        </authorList>
    </citation>
    <scope>NUCLEOTIDE SEQUENCE</scope>
    <source>
        <strain evidence="1">20211129_DDA</strain>
        <tissue evidence="1">Liver</tissue>
    </source>
</reference>
<comment type="caution">
    <text evidence="1">The sequence shown here is derived from an EMBL/GenBank/DDBJ whole genome shotgun (WGS) entry which is preliminary data.</text>
</comment>
<sequence length="108" mass="12680">MDFKQNLPQACQERRLPSWVAPVLERAAKMKSDKSRRRKAYRLIHRKLFEAGIGLKHTAFPTYVYPEELKALIRVLFPRGICDYPDPNHSKVVHITIEDLFLMENKTT</sequence>
<gene>
    <name evidence="1" type="ORF">NDU88_012594</name>
</gene>
<dbReference type="Proteomes" id="UP001066276">
    <property type="component" value="Chromosome 6"/>
</dbReference>
<protein>
    <submittedName>
        <fullName evidence="1">Uncharacterized protein</fullName>
    </submittedName>
</protein>
<name>A0AAV7R388_PLEWA</name>
<proteinExistence type="predicted"/>
<dbReference type="AlphaFoldDB" id="A0AAV7R388"/>
<organism evidence="1 2">
    <name type="scientific">Pleurodeles waltl</name>
    <name type="common">Iberian ribbed newt</name>
    <dbReference type="NCBI Taxonomy" id="8319"/>
    <lineage>
        <taxon>Eukaryota</taxon>
        <taxon>Metazoa</taxon>
        <taxon>Chordata</taxon>
        <taxon>Craniata</taxon>
        <taxon>Vertebrata</taxon>
        <taxon>Euteleostomi</taxon>
        <taxon>Amphibia</taxon>
        <taxon>Batrachia</taxon>
        <taxon>Caudata</taxon>
        <taxon>Salamandroidea</taxon>
        <taxon>Salamandridae</taxon>
        <taxon>Pleurodelinae</taxon>
        <taxon>Pleurodeles</taxon>
    </lineage>
</organism>
<accession>A0AAV7R388</accession>
<evidence type="ECO:0000313" key="1">
    <source>
        <dbReference type="EMBL" id="KAJ1146317.1"/>
    </source>
</evidence>
<dbReference type="EMBL" id="JANPWB010000010">
    <property type="protein sequence ID" value="KAJ1146317.1"/>
    <property type="molecule type" value="Genomic_DNA"/>
</dbReference>